<name>A0A1X0P7B8_9TRYP</name>
<accession>A0A1X0P7B8</accession>
<keyword evidence="3" id="KW-1185">Reference proteome</keyword>
<reference evidence="2 3" key="1">
    <citation type="submission" date="2017-03" db="EMBL/GenBank/DDBJ databases">
        <title>An alternative strategy for trypanosome survival in the mammalian bloodstream revealed through genome and transcriptome analysis of the ubiquitous bovine parasite Trypanosoma (Megatrypanum) theileri.</title>
        <authorList>
            <person name="Kelly S."/>
            <person name="Ivens A."/>
            <person name="Mott A."/>
            <person name="O'Neill E."/>
            <person name="Emms D."/>
            <person name="Macleod O."/>
            <person name="Voorheis P."/>
            <person name="Matthews J."/>
            <person name="Matthews K."/>
            <person name="Carrington M."/>
        </authorList>
    </citation>
    <scope>NUCLEOTIDE SEQUENCE [LARGE SCALE GENOMIC DNA]</scope>
    <source>
        <strain evidence="2">Edinburgh</strain>
    </source>
</reference>
<evidence type="ECO:0008006" key="4">
    <source>
        <dbReference type="Google" id="ProtNLM"/>
    </source>
</evidence>
<protein>
    <recommendedName>
        <fullName evidence="4">GAF domain-containing protein</fullName>
    </recommendedName>
</protein>
<evidence type="ECO:0000313" key="2">
    <source>
        <dbReference type="EMBL" id="ORC92320.1"/>
    </source>
</evidence>
<dbReference type="GeneID" id="39982508"/>
<dbReference type="RefSeq" id="XP_028886386.1">
    <property type="nucleotide sequence ID" value="XM_029022728.1"/>
</dbReference>
<sequence length="461" mass="51077">MATLAGTETAAQLAKIHRIAKALSEVSISSRAFFSLDDSKLNVSDESPNDTVAILVRLGESLATSAAMLANAVESQLAEFFNYMRSKEAASVVGLLEKRSIVPMDFKLVSKEERMSFSISPTETRPSALGTSMVSRVPQNAPLALLRYDQRGAATTLQTCLYVMMESVLTRINASRAAIYLGNDTERPSVLRRVADIHGDDKLPTEVSYANTSTLITVVQDSLAVNFDTTQTPDNNTYVKRIHRRPYEGCIRHPLRVRSGVVLPIGNYGCVLVADKPLGVPQTFTSFDEHHVWALATLCEGMFSRYPRNLFVEMSWSPSLKLLRQTSIMPSISIAEKKERTARIGSNSRTSVPLLESLPSVPKQLTMLRVTGEKIGILQDTQGLPRTHLTHDSLFQEAGAYIRNIEMLWKESLSEVNDLRLTIRKCIGEIEEKKSKITALEAEVRRLNARSTTSRTSTTVL</sequence>
<dbReference type="AlphaFoldDB" id="A0A1X0P7B8"/>
<keyword evidence="1" id="KW-0175">Coiled coil</keyword>
<comment type="caution">
    <text evidence="2">The sequence shown here is derived from an EMBL/GenBank/DDBJ whole genome shotgun (WGS) entry which is preliminary data.</text>
</comment>
<feature type="coiled-coil region" evidence="1">
    <location>
        <begin position="423"/>
        <end position="450"/>
    </location>
</feature>
<evidence type="ECO:0000256" key="1">
    <source>
        <dbReference type="SAM" id="Coils"/>
    </source>
</evidence>
<gene>
    <name evidence="2" type="ORF">TM35_000045340</name>
</gene>
<dbReference type="EMBL" id="NBCO01000004">
    <property type="protein sequence ID" value="ORC92320.1"/>
    <property type="molecule type" value="Genomic_DNA"/>
</dbReference>
<organism evidence="2 3">
    <name type="scientific">Trypanosoma theileri</name>
    <dbReference type="NCBI Taxonomy" id="67003"/>
    <lineage>
        <taxon>Eukaryota</taxon>
        <taxon>Discoba</taxon>
        <taxon>Euglenozoa</taxon>
        <taxon>Kinetoplastea</taxon>
        <taxon>Metakinetoplastina</taxon>
        <taxon>Trypanosomatida</taxon>
        <taxon>Trypanosomatidae</taxon>
        <taxon>Trypanosoma</taxon>
    </lineage>
</organism>
<evidence type="ECO:0000313" key="3">
    <source>
        <dbReference type="Proteomes" id="UP000192257"/>
    </source>
</evidence>
<dbReference type="Proteomes" id="UP000192257">
    <property type="component" value="Unassembled WGS sequence"/>
</dbReference>
<proteinExistence type="predicted"/>
<dbReference type="VEuPathDB" id="TriTrypDB:TM35_000045340"/>
<dbReference type="OrthoDB" id="265374at2759"/>